<dbReference type="GO" id="GO:0016810">
    <property type="term" value="F:hydrolase activity, acting on carbon-nitrogen (but not peptide) bonds"/>
    <property type="evidence" value="ECO:0007669"/>
    <property type="project" value="InterPro"/>
</dbReference>
<accession>N4WEY9</accession>
<protein>
    <submittedName>
        <fullName evidence="2">Polysaccharide deacetylase</fullName>
    </submittedName>
</protein>
<organism evidence="2 3">
    <name type="scientific">Gracilibacillus halophilus YIM-C55.5</name>
    <dbReference type="NCBI Taxonomy" id="1308866"/>
    <lineage>
        <taxon>Bacteria</taxon>
        <taxon>Bacillati</taxon>
        <taxon>Bacillota</taxon>
        <taxon>Bacilli</taxon>
        <taxon>Bacillales</taxon>
        <taxon>Bacillaceae</taxon>
        <taxon>Gracilibacillus</taxon>
    </lineage>
</organism>
<name>N4WEY9_9BACI</name>
<reference evidence="2 3" key="1">
    <citation type="submission" date="2013-03" db="EMBL/GenBank/DDBJ databases">
        <title>Draft genome sequence of Gracibacillus halophilus YIM-C55.5, a moderately halophilic and thermophilic organism from the Xiaochaidamu salt lake.</title>
        <authorList>
            <person name="Sugumar T."/>
            <person name="Polireddy D.R."/>
            <person name="Antony A."/>
            <person name="Madhava Y.R."/>
            <person name="Sivakumar N."/>
        </authorList>
    </citation>
    <scope>NUCLEOTIDE SEQUENCE [LARGE SCALE GENOMIC DNA]</scope>
    <source>
        <strain evidence="2 3">YIM-C55.5</strain>
    </source>
</reference>
<dbReference type="GO" id="GO:0005975">
    <property type="term" value="P:carbohydrate metabolic process"/>
    <property type="evidence" value="ECO:0007669"/>
    <property type="project" value="InterPro"/>
</dbReference>
<dbReference type="Pfam" id="PF01522">
    <property type="entry name" value="Polysacc_deac_1"/>
    <property type="match status" value="1"/>
</dbReference>
<gene>
    <name evidence="2" type="ORF">J416_03706</name>
</gene>
<dbReference type="Proteomes" id="UP000012283">
    <property type="component" value="Unassembled WGS sequence"/>
</dbReference>
<comment type="caution">
    <text evidence="2">The sequence shown here is derived from an EMBL/GenBank/DDBJ whole genome shotgun (WGS) entry which is preliminary data.</text>
</comment>
<evidence type="ECO:0000259" key="1">
    <source>
        <dbReference type="PROSITE" id="PS51677"/>
    </source>
</evidence>
<dbReference type="NCBIfam" id="TIGR02764">
    <property type="entry name" value="spore_ybaN_pdaB"/>
    <property type="match status" value="1"/>
</dbReference>
<dbReference type="RefSeq" id="WP_003464790.1">
    <property type="nucleotide sequence ID" value="NZ_APML01000014.1"/>
</dbReference>
<dbReference type="InterPro" id="IPR014132">
    <property type="entry name" value="PdaB-like"/>
</dbReference>
<dbReference type="PANTHER" id="PTHR10587:SF128">
    <property type="entry name" value="POLYSACCHARIDE DEACETYLASE PDAB-RELATED"/>
    <property type="match status" value="1"/>
</dbReference>
<dbReference type="STRING" id="1308866.J416_03706"/>
<dbReference type="InterPro" id="IPR011330">
    <property type="entry name" value="Glyco_hydro/deAcase_b/a-brl"/>
</dbReference>
<dbReference type="PROSITE" id="PS51677">
    <property type="entry name" value="NODB"/>
    <property type="match status" value="1"/>
</dbReference>
<dbReference type="InterPro" id="IPR050248">
    <property type="entry name" value="Polysacc_deacetylase_ArnD"/>
</dbReference>
<feature type="domain" description="NodB homology" evidence="1">
    <location>
        <begin position="57"/>
        <end position="236"/>
    </location>
</feature>
<proteinExistence type="predicted"/>
<evidence type="ECO:0000313" key="3">
    <source>
        <dbReference type="Proteomes" id="UP000012283"/>
    </source>
</evidence>
<dbReference type="EMBL" id="APML01000014">
    <property type="protein sequence ID" value="ENH97834.1"/>
    <property type="molecule type" value="Genomic_DNA"/>
</dbReference>
<dbReference type="Gene3D" id="3.20.20.370">
    <property type="entry name" value="Glycoside hydrolase/deacetylase"/>
    <property type="match status" value="1"/>
</dbReference>
<dbReference type="SUPFAM" id="SSF88713">
    <property type="entry name" value="Glycoside hydrolase/deacetylase"/>
    <property type="match status" value="1"/>
</dbReference>
<sequence length="262" mass="29718">MDQSYTFDIHKRKKWMLILPAALFVAFFLFLESQYSFTVFSDQSAPKALSSGNSEQSSVALTFNISWGEEQLEPILDLLSENGTTATFFISGEWAELHPDLMEDIEAGGHEIGMLGYQYKSYLEMDKDAIQKDILKAKDTFTKLGYENTYLFRAPNGHLNEEIISMVENQGLKMIQWSVNPNDWKNPGTDKIVDHVLSETNNGDIILMHASDSVKQTEDALSEIIPQFKNQQLQLTTISELITGAESEQDELESNRNEKEQS</sequence>
<dbReference type="eggNOG" id="COG0726">
    <property type="taxonomic scope" value="Bacteria"/>
</dbReference>
<dbReference type="PATRIC" id="fig|1308866.3.peg.751"/>
<dbReference type="AlphaFoldDB" id="N4WEY9"/>
<dbReference type="InterPro" id="IPR002509">
    <property type="entry name" value="NODB_dom"/>
</dbReference>
<keyword evidence="3" id="KW-1185">Reference proteome</keyword>
<dbReference type="PANTHER" id="PTHR10587">
    <property type="entry name" value="GLYCOSYL TRANSFERASE-RELATED"/>
    <property type="match status" value="1"/>
</dbReference>
<evidence type="ECO:0000313" key="2">
    <source>
        <dbReference type="EMBL" id="ENH97834.1"/>
    </source>
</evidence>
<dbReference type="GO" id="GO:0016020">
    <property type="term" value="C:membrane"/>
    <property type="evidence" value="ECO:0007669"/>
    <property type="project" value="TreeGrafter"/>
</dbReference>